<dbReference type="SUPFAM" id="SSF56801">
    <property type="entry name" value="Acetyl-CoA synthetase-like"/>
    <property type="match status" value="1"/>
</dbReference>
<dbReference type="PROSITE" id="PS00455">
    <property type="entry name" value="AMP_BINDING"/>
    <property type="match status" value="1"/>
</dbReference>
<dbReference type="InterPro" id="IPR042099">
    <property type="entry name" value="ANL_N_sf"/>
</dbReference>
<dbReference type="InterPro" id="IPR000873">
    <property type="entry name" value="AMP-dep_synth/lig_dom"/>
</dbReference>
<dbReference type="Pfam" id="PF13193">
    <property type="entry name" value="AMP-binding_C"/>
    <property type="match status" value="1"/>
</dbReference>
<feature type="domain" description="AMP-binding enzyme C-terminal" evidence="2">
    <location>
        <begin position="483"/>
        <end position="559"/>
    </location>
</feature>
<gene>
    <name evidence="3" type="ORF">F4561_001723</name>
</gene>
<name>A0A7W7RF72_9ACTN</name>
<dbReference type="InterPro" id="IPR050237">
    <property type="entry name" value="ATP-dep_AMP-bd_enzyme"/>
</dbReference>
<organism evidence="3 4">
    <name type="scientific">Lipingzhangella halophila</name>
    <dbReference type="NCBI Taxonomy" id="1783352"/>
    <lineage>
        <taxon>Bacteria</taxon>
        <taxon>Bacillati</taxon>
        <taxon>Actinomycetota</taxon>
        <taxon>Actinomycetes</taxon>
        <taxon>Streptosporangiales</taxon>
        <taxon>Nocardiopsidaceae</taxon>
        <taxon>Lipingzhangella</taxon>
    </lineage>
</organism>
<sequence length="578" mass="63756">MQEAEYVHQLDRLWARNWPADLPREPHYPFGEIPITDYLRSWARHSPERAALVFYGTEISYQRLDELSDRFAALLRSRGVRRGDRVAVLLPNCPQFHVAFYGILKLGCVHVPVNPMFKEQELRHELVDSGARVIVTADTHHAMVESVRSDAGLGDIISTSPGRYLPAEPTLPVPESLLSPEQPCPGAIDLESALEHVSAPEPRTEVGLDDLAALNYTGGTTGLPKGCEHTQRHMVYTCATSATYNFEGLGPGSVVLTYPPYFWILGENVGVLMPVFTGATHVILGRWDVTAALAAIERYRVTCASLIIDNAVRLMECAEAEGRDLSSIRTVTAVPFGRNLTLEDRRRWQRLSGGRSVLRVSSYGMTETHSLDTFTAGLQDGDRDLTSPPPVLCGLPQPGTRFMIRDFETGEPMPLGAEGEIVISSPSVLRAYWGRPEASREVLRDGWLRTGDIGMLDENGFLHFMGRRKEMLKMSGMSVFPAEIELLLGQHPAVARSGVVGKPDPDKGEVPYAFVELDPDHGGTTTAEELVQWCRENIAGYKVPRIEVVTHLPMTTTGKVRKTELTELAARGDRAGGP</sequence>
<evidence type="ECO:0000313" key="4">
    <source>
        <dbReference type="Proteomes" id="UP000523007"/>
    </source>
</evidence>
<dbReference type="PANTHER" id="PTHR43767">
    <property type="entry name" value="LONG-CHAIN-FATTY-ACID--COA LIGASE"/>
    <property type="match status" value="1"/>
</dbReference>
<dbReference type="InterPro" id="IPR025110">
    <property type="entry name" value="AMP-bd_C"/>
</dbReference>
<keyword evidence="3" id="KW-0436">Ligase</keyword>
<dbReference type="Pfam" id="PF00501">
    <property type="entry name" value="AMP-binding"/>
    <property type="match status" value="1"/>
</dbReference>
<dbReference type="Proteomes" id="UP000523007">
    <property type="component" value="Unassembled WGS sequence"/>
</dbReference>
<dbReference type="AlphaFoldDB" id="A0A7W7RF72"/>
<accession>A0A7W7RF72</accession>
<evidence type="ECO:0000259" key="2">
    <source>
        <dbReference type="Pfam" id="PF13193"/>
    </source>
</evidence>
<keyword evidence="4" id="KW-1185">Reference proteome</keyword>
<proteinExistence type="predicted"/>
<dbReference type="Gene3D" id="3.30.300.30">
    <property type="match status" value="1"/>
</dbReference>
<reference evidence="3 4" key="1">
    <citation type="submission" date="2020-08" db="EMBL/GenBank/DDBJ databases">
        <title>Sequencing the genomes of 1000 actinobacteria strains.</title>
        <authorList>
            <person name="Klenk H.-P."/>
        </authorList>
    </citation>
    <scope>NUCLEOTIDE SEQUENCE [LARGE SCALE GENOMIC DNA]</scope>
    <source>
        <strain evidence="3 4">DSM 102030</strain>
    </source>
</reference>
<dbReference type="NCBIfam" id="NF004822">
    <property type="entry name" value="PRK06178.1"/>
    <property type="match status" value="1"/>
</dbReference>
<dbReference type="InterPro" id="IPR020845">
    <property type="entry name" value="AMP-binding_CS"/>
</dbReference>
<feature type="domain" description="AMP-dependent synthetase/ligase" evidence="1">
    <location>
        <begin position="40"/>
        <end position="433"/>
    </location>
</feature>
<dbReference type="PANTHER" id="PTHR43767:SF1">
    <property type="entry name" value="NONRIBOSOMAL PEPTIDE SYNTHASE PES1 (EUROFUNG)-RELATED"/>
    <property type="match status" value="1"/>
</dbReference>
<comment type="caution">
    <text evidence="3">The sequence shown here is derived from an EMBL/GenBank/DDBJ whole genome shotgun (WGS) entry which is preliminary data.</text>
</comment>
<dbReference type="EMBL" id="JACHJT010000001">
    <property type="protein sequence ID" value="MBB4930903.1"/>
    <property type="molecule type" value="Genomic_DNA"/>
</dbReference>
<protein>
    <submittedName>
        <fullName evidence="3">Acyl-CoA synthetase (AMP-forming)/AMP-acid ligase II</fullName>
    </submittedName>
</protein>
<dbReference type="GO" id="GO:0016878">
    <property type="term" value="F:acid-thiol ligase activity"/>
    <property type="evidence" value="ECO:0007669"/>
    <property type="project" value="UniProtKB-ARBA"/>
</dbReference>
<dbReference type="InterPro" id="IPR045851">
    <property type="entry name" value="AMP-bd_C_sf"/>
</dbReference>
<evidence type="ECO:0000313" key="3">
    <source>
        <dbReference type="EMBL" id="MBB4930903.1"/>
    </source>
</evidence>
<dbReference type="RefSeq" id="WP_184576401.1">
    <property type="nucleotide sequence ID" value="NZ_JACHJT010000001.1"/>
</dbReference>
<dbReference type="Gene3D" id="3.40.50.12780">
    <property type="entry name" value="N-terminal domain of ligase-like"/>
    <property type="match status" value="1"/>
</dbReference>
<evidence type="ECO:0000259" key="1">
    <source>
        <dbReference type="Pfam" id="PF00501"/>
    </source>
</evidence>